<protein>
    <submittedName>
        <fullName evidence="2">SRPBCC family protein</fullName>
    </submittedName>
</protein>
<dbReference type="InterPro" id="IPR023393">
    <property type="entry name" value="START-like_dom_sf"/>
</dbReference>
<dbReference type="Pfam" id="PF03364">
    <property type="entry name" value="Polyketide_cyc"/>
    <property type="match status" value="1"/>
</dbReference>
<keyword evidence="3" id="KW-1185">Reference proteome</keyword>
<dbReference type="Gene3D" id="3.30.530.20">
    <property type="match status" value="1"/>
</dbReference>
<feature type="domain" description="Coenzyme Q-binding protein COQ10 START" evidence="1">
    <location>
        <begin position="53"/>
        <end position="117"/>
    </location>
</feature>
<evidence type="ECO:0000259" key="1">
    <source>
        <dbReference type="Pfam" id="PF03364"/>
    </source>
</evidence>
<dbReference type="Proteomes" id="UP000661691">
    <property type="component" value="Unassembled WGS sequence"/>
</dbReference>
<dbReference type="EMBL" id="JACXAH010000010">
    <property type="protein sequence ID" value="MBD1372330.1"/>
    <property type="molecule type" value="Genomic_DNA"/>
</dbReference>
<proteinExistence type="predicted"/>
<organism evidence="2 3">
    <name type="scientific">Polycladospora coralii</name>
    <dbReference type="NCBI Taxonomy" id="2771432"/>
    <lineage>
        <taxon>Bacteria</taxon>
        <taxon>Bacillati</taxon>
        <taxon>Bacillota</taxon>
        <taxon>Bacilli</taxon>
        <taxon>Bacillales</taxon>
        <taxon>Thermoactinomycetaceae</taxon>
        <taxon>Polycladospora</taxon>
    </lineage>
</organism>
<name>A0A926RT41_9BACL</name>
<reference evidence="2" key="1">
    <citation type="submission" date="2020-09" db="EMBL/GenBank/DDBJ databases">
        <title>A novel bacterium of genus Hazenella, isolated from South China Sea.</title>
        <authorList>
            <person name="Huang H."/>
            <person name="Mo K."/>
            <person name="Hu Y."/>
        </authorList>
    </citation>
    <scope>NUCLEOTIDE SEQUENCE</scope>
    <source>
        <strain evidence="2">IB182357</strain>
    </source>
</reference>
<sequence length="153" mass="17791">MPIIRIEENIHASIQICFDLSRNIDLHMQSTAHTKEKAVSGVTSGLINLNETVTWEAVHLGVPFSLTSKITQFVYPYYFVDEMVEGPFKRFKHEHFFVDCQSATKVIDIFDYNSPMGILGDIFDHVYLANYMRQFLSTRLLYLKKYAESERDL</sequence>
<dbReference type="SUPFAM" id="SSF55961">
    <property type="entry name" value="Bet v1-like"/>
    <property type="match status" value="1"/>
</dbReference>
<evidence type="ECO:0000313" key="3">
    <source>
        <dbReference type="Proteomes" id="UP000661691"/>
    </source>
</evidence>
<evidence type="ECO:0000313" key="2">
    <source>
        <dbReference type="EMBL" id="MBD1372330.1"/>
    </source>
</evidence>
<dbReference type="InterPro" id="IPR005031">
    <property type="entry name" value="COQ10_START"/>
</dbReference>
<dbReference type="CDD" id="cd07820">
    <property type="entry name" value="SRPBCC_3"/>
    <property type="match status" value="1"/>
</dbReference>
<accession>A0A926RT41</accession>
<dbReference type="RefSeq" id="WP_191140618.1">
    <property type="nucleotide sequence ID" value="NZ_JACXAG020000007.1"/>
</dbReference>
<comment type="caution">
    <text evidence="2">The sequence shown here is derived from an EMBL/GenBank/DDBJ whole genome shotgun (WGS) entry which is preliminary data.</text>
</comment>
<gene>
    <name evidence="2" type="ORF">IC620_08170</name>
</gene>
<dbReference type="AlphaFoldDB" id="A0A926RT41"/>